<accession>A0A6H9XNY5</accession>
<dbReference type="RefSeq" id="WP_005524083.1">
    <property type="nucleotide sequence ID" value="NZ_CAUOLB010000012.1"/>
</dbReference>
<dbReference type="InterPro" id="IPR002725">
    <property type="entry name" value="YgjP-like_metallopeptidase"/>
</dbReference>
<reference evidence="2 3" key="1">
    <citation type="submission" date="2018-06" db="EMBL/GenBank/DDBJ databases">
        <authorList>
            <consortium name="Pathogen Informatics"/>
            <person name="Doyle S."/>
        </authorList>
    </citation>
    <scope>NUCLEOTIDE SEQUENCE [LARGE SCALE GENOMIC DNA]</scope>
    <source>
        <strain evidence="2 3">NCTC10254</strain>
    </source>
</reference>
<proteinExistence type="predicted"/>
<evidence type="ECO:0000259" key="1">
    <source>
        <dbReference type="Pfam" id="PF01863"/>
    </source>
</evidence>
<dbReference type="EMBL" id="UARK01000001">
    <property type="protein sequence ID" value="SPW23837.1"/>
    <property type="molecule type" value="Genomic_DNA"/>
</dbReference>
<dbReference type="CDD" id="cd07344">
    <property type="entry name" value="M48_yhfN_like"/>
    <property type="match status" value="1"/>
</dbReference>
<dbReference type="Gene3D" id="3.30.2010.10">
    <property type="entry name" value="Metalloproteases ('zincins'), catalytic domain"/>
    <property type="match status" value="1"/>
</dbReference>
<dbReference type="Pfam" id="PF01863">
    <property type="entry name" value="YgjP-like"/>
    <property type="match status" value="1"/>
</dbReference>
<feature type="domain" description="YgjP-like metallopeptidase" evidence="1">
    <location>
        <begin position="93"/>
        <end position="151"/>
    </location>
</feature>
<keyword evidence="2" id="KW-0378">Hydrolase</keyword>
<protein>
    <submittedName>
        <fullName evidence="2">Putative metal-dependent hydrolase</fullName>
    </submittedName>
</protein>
<dbReference type="GO" id="GO:0016787">
    <property type="term" value="F:hydrolase activity"/>
    <property type="evidence" value="ECO:0007669"/>
    <property type="project" value="UniProtKB-KW"/>
</dbReference>
<dbReference type="InterPro" id="IPR053136">
    <property type="entry name" value="UTP_pyrophosphatase-like"/>
</dbReference>
<sequence>MAAVPNTFDIEIIRSARRTRTAAGRIVDGRIQVRVPANLLPHEEAQLVDDIVAKINRKTTATARTDADLTRRAQVLNRTVLDGQATIGSVRWVTNQSQRWGSCSPATGDIRISHRLRNVPDYVLDSVLVHELTHTFIHDGHSADFWSWADKAPYAERAKGFLEAWGRMTVAEE</sequence>
<dbReference type="PANTHER" id="PTHR30399">
    <property type="entry name" value="UNCHARACTERIZED PROTEIN YGJP"/>
    <property type="match status" value="1"/>
</dbReference>
<evidence type="ECO:0000313" key="2">
    <source>
        <dbReference type="EMBL" id="SPW23837.1"/>
    </source>
</evidence>
<gene>
    <name evidence="2" type="ORF">NCTC10254_00200</name>
</gene>
<dbReference type="GeneID" id="84573341"/>
<comment type="caution">
    <text evidence="2">The sequence shown here is derived from an EMBL/GenBank/DDBJ whole genome shotgun (WGS) entry which is preliminary data.</text>
</comment>
<dbReference type="Proteomes" id="UP000249886">
    <property type="component" value="Unassembled WGS sequence"/>
</dbReference>
<name>A0A6H9XNY5_9CORY</name>
<dbReference type="PANTHER" id="PTHR30399:SF1">
    <property type="entry name" value="UTP PYROPHOSPHATASE"/>
    <property type="match status" value="1"/>
</dbReference>
<dbReference type="AlphaFoldDB" id="A0A6H9XNY5"/>
<evidence type="ECO:0000313" key="3">
    <source>
        <dbReference type="Proteomes" id="UP000249886"/>
    </source>
</evidence>
<organism evidence="2 3">
    <name type="scientific">Corynebacterium matruchotii</name>
    <dbReference type="NCBI Taxonomy" id="43768"/>
    <lineage>
        <taxon>Bacteria</taxon>
        <taxon>Bacillati</taxon>
        <taxon>Actinomycetota</taxon>
        <taxon>Actinomycetes</taxon>
        <taxon>Mycobacteriales</taxon>
        <taxon>Corynebacteriaceae</taxon>
        <taxon>Corynebacterium</taxon>
    </lineage>
</organism>